<protein>
    <recommendedName>
        <fullName evidence="2">RNase H type-1 domain-containing protein</fullName>
    </recommendedName>
</protein>
<dbReference type="AlphaFoldDB" id="A0AAW2WA23"/>
<comment type="caution">
    <text evidence="1">The sequence shown here is derived from an EMBL/GenBank/DDBJ whole genome shotgun (WGS) entry which is preliminary data.</text>
</comment>
<gene>
    <name evidence="1" type="ORF">Slati_2310300</name>
</gene>
<accession>A0AAW2WA23</accession>
<proteinExistence type="predicted"/>
<evidence type="ECO:0008006" key="2">
    <source>
        <dbReference type="Google" id="ProtNLM"/>
    </source>
</evidence>
<reference evidence="1" key="1">
    <citation type="submission" date="2020-06" db="EMBL/GenBank/DDBJ databases">
        <authorList>
            <person name="Li T."/>
            <person name="Hu X."/>
            <person name="Zhang T."/>
            <person name="Song X."/>
            <person name="Zhang H."/>
            <person name="Dai N."/>
            <person name="Sheng W."/>
            <person name="Hou X."/>
            <person name="Wei L."/>
        </authorList>
    </citation>
    <scope>NUCLEOTIDE SEQUENCE</scope>
    <source>
        <strain evidence="1">KEN1</strain>
        <tissue evidence="1">Leaf</tissue>
    </source>
</reference>
<evidence type="ECO:0000313" key="1">
    <source>
        <dbReference type="EMBL" id="KAL0438273.1"/>
    </source>
</evidence>
<reference evidence="1" key="2">
    <citation type="journal article" date="2024" name="Plant">
        <title>Genomic evolution and insights into agronomic trait innovations of Sesamum species.</title>
        <authorList>
            <person name="Miao H."/>
            <person name="Wang L."/>
            <person name="Qu L."/>
            <person name="Liu H."/>
            <person name="Sun Y."/>
            <person name="Le M."/>
            <person name="Wang Q."/>
            <person name="Wei S."/>
            <person name="Zheng Y."/>
            <person name="Lin W."/>
            <person name="Duan Y."/>
            <person name="Cao H."/>
            <person name="Xiong S."/>
            <person name="Wang X."/>
            <person name="Wei L."/>
            <person name="Li C."/>
            <person name="Ma Q."/>
            <person name="Ju M."/>
            <person name="Zhao R."/>
            <person name="Li G."/>
            <person name="Mu C."/>
            <person name="Tian Q."/>
            <person name="Mei H."/>
            <person name="Zhang T."/>
            <person name="Gao T."/>
            <person name="Zhang H."/>
        </authorList>
    </citation>
    <scope>NUCLEOTIDE SEQUENCE</scope>
    <source>
        <strain evidence="1">KEN1</strain>
    </source>
</reference>
<sequence>MECYLGRSPNLLNLKMTSLPPSGIKFRPESRVATRHFFSQASREVLTKPIIQAIPTYALWRICRHPEKLLSRVLRARYFPNYDIFSASLGIRPSITWRVLAAQILFRAGCKVNEVFRPQDSACILSMPLNLLGEAGQLVALYQGCATLVAVCLQQLDTKASLLFFCICWTVWWVRNRKVMEPASRTPSSWRGPPPDLVKINFDGATFDKGSMIGVARDANGQVFGLVTPVCASLRKWELGCGISC</sequence>
<dbReference type="EMBL" id="JACGWN010000008">
    <property type="protein sequence ID" value="KAL0438273.1"/>
    <property type="molecule type" value="Genomic_DNA"/>
</dbReference>
<name>A0AAW2WA23_9LAMI</name>
<organism evidence="1">
    <name type="scientific">Sesamum latifolium</name>
    <dbReference type="NCBI Taxonomy" id="2727402"/>
    <lineage>
        <taxon>Eukaryota</taxon>
        <taxon>Viridiplantae</taxon>
        <taxon>Streptophyta</taxon>
        <taxon>Embryophyta</taxon>
        <taxon>Tracheophyta</taxon>
        <taxon>Spermatophyta</taxon>
        <taxon>Magnoliopsida</taxon>
        <taxon>eudicotyledons</taxon>
        <taxon>Gunneridae</taxon>
        <taxon>Pentapetalae</taxon>
        <taxon>asterids</taxon>
        <taxon>lamiids</taxon>
        <taxon>Lamiales</taxon>
        <taxon>Pedaliaceae</taxon>
        <taxon>Sesamum</taxon>
    </lineage>
</organism>